<reference evidence="4 5" key="1">
    <citation type="journal article" date="2015" name="Mol. Biochem. Parasitol.">
        <title>Identification of polymorphic genes for use in assemblage B genotyping assays through comparative genomics of multiple assemblage B Giardia duodenalis isolates.</title>
        <authorList>
            <person name="Wielinga C."/>
            <person name="Thompson R.C."/>
            <person name="Monis P."/>
            <person name="Ryan U."/>
        </authorList>
    </citation>
    <scope>NUCLEOTIDE SEQUENCE [LARGE SCALE GENOMIC DNA]</scope>
    <source>
        <strain evidence="4 5">BAH15c1</strain>
    </source>
</reference>
<dbReference type="SUPFAM" id="SSF50978">
    <property type="entry name" value="WD40 repeat-like"/>
    <property type="match status" value="1"/>
</dbReference>
<proteinExistence type="predicted"/>
<feature type="repeat" description="WD" evidence="3">
    <location>
        <begin position="295"/>
        <end position="336"/>
    </location>
</feature>
<keyword evidence="4" id="KW-0808">Transferase</keyword>
<dbReference type="Pfam" id="PF00400">
    <property type="entry name" value="WD40"/>
    <property type="match status" value="5"/>
</dbReference>
<dbReference type="EMBL" id="JXTI01000058">
    <property type="protein sequence ID" value="KWX13741.1"/>
    <property type="molecule type" value="Genomic_DNA"/>
</dbReference>
<accession>A0A132NUI9</accession>
<protein>
    <submittedName>
        <fullName evidence="4">Kinase/ Ser/Thr protein kinase pkwA/ putative WD-repeat family protein</fullName>
    </submittedName>
</protein>
<name>A0A132NUI9_GIAIN</name>
<sequence>MKLEKLELTYYPPSVAIYYTSRHAHGILSETIAIPHCMTSLNTCVQYLTQSHRFLSHYKTQTDYIASTLLAAQEANLKFKYAPRAVVTSEILPITSCKLDKSGELAVVTSHDRTAKLYDLSSLITSKVRLSEKSILEGHEGVVYTAGFSYPDASICGTASFDGSCRLWHTDTGAPAGVLMVADDVCEFLSVAFSHASSTLFAAGNVSGSVYIWDICRTDEPLVSLPHTHAEEVIATHFDHASDHRLLSASFDGCVRIHDLRVPLNGSMSSGMDIGAKAGLGLSGSATSVASSKLLTKHQAEITALDADPNLTTIASASSDGLYRITDVRAPESPLYEHDFGAEIMSCSMSLSKQYTAISVSHGEGGTGDGIKLPETMKRKKMQKKKKGEVDVYVIDNDQRLLAGVLHGHIGEVNLVKFLAPGFGNRIVTCSNDRTLRVWGGPEDLKKSCAEVARLDGHMDAITTFDVCYDASVMVSASVDNVFRVWSSK</sequence>
<dbReference type="PANTHER" id="PTHR19848">
    <property type="entry name" value="WD40 REPEAT PROTEIN"/>
    <property type="match status" value="1"/>
</dbReference>
<dbReference type="PANTHER" id="PTHR19848:SF8">
    <property type="entry name" value="F-BOX AND WD REPEAT DOMAIN CONTAINING 7"/>
    <property type="match status" value="1"/>
</dbReference>
<dbReference type="SMART" id="SM00320">
    <property type="entry name" value="WD40"/>
    <property type="match status" value="7"/>
</dbReference>
<feature type="repeat" description="WD" evidence="3">
    <location>
        <begin position="455"/>
        <end position="489"/>
    </location>
</feature>
<evidence type="ECO:0000313" key="4">
    <source>
        <dbReference type="EMBL" id="KWX13741.1"/>
    </source>
</evidence>
<evidence type="ECO:0000256" key="1">
    <source>
        <dbReference type="ARBA" id="ARBA00022574"/>
    </source>
</evidence>
<dbReference type="OrthoDB" id="674604at2759"/>
<organism evidence="4 5">
    <name type="scientific">Giardia duodenalis assemblage B</name>
    <dbReference type="NCBI Taxonomy" id="1394984"/>
    <lineage>
        <taxon>Eukaryota</taxon>
        <taxon>Metamonada</taxon>
        <taxon>Diplomonadida</taxon>
        <taxon>Hexamitidae</taxon>
        <taxon>Giardiinae</taxon>
        <taxon>Giardia</taxon>
    </lineage>
</organism>
<dbReference type="InterPro" id="IPR001680">
    <property type="entry name" value="WD40_rpt"/>
</dbReference>
<dbReference type="PROSITE" id="PS50294">
    <property type="entry name" value="WD_REPEATS_REGION"/>
    <property type="match status" value="2"/>
</dbReference>
<dbReference type="InterPro" id="IPR036322">
    <property type="entry name" value="WD40_repeat_dom_sf"/>
</dbReference>
<keyword evidence="2" id="KW-0677">Repeat</keyword>
<keyword evidence="4" id="KW-0418">Kinase</keyword>
<dbReference type="AlphaFoldDB" id="A0A132NUI9"/>
<keyword evidence="1 3" id="KW-0853">WD repeat</keyword>
<dbReference type="VEuPathDB" id="GiardiaDB:QR46_2276"/>
<evidence type="ECO:0000313" key="5">
    <source>
        <dbReference type="Proteomes" id="UP000070089"/>
    </source>
</evidence>
<feature type="repeat" description="WD" evidence="3">
    <location>
        <begin position="406"/>
        <end position="439"/>
    </location>
</feature>
<dbReference type="PROSITE" id="PS50082">
    <property type="entry name" value="WD_REPEATS_2"/>
    <property type="match status" value="3"/>
</dbReference>
<dbReference type="GO" id="GO:0016301">
    <property type="term" value="F:kinase activity"/>
    <property type="evidence" value="ECO:0007669"/>
    <property type="project" value="UniProtKB-KW"/>
</dbReference>
<dbReference type="InterPro" id="IPR015943">
    <property type="entry name" value="WD40/YVTN_repeat-like_dom_sf"/>
</dbReference>
<gene>
    <name evidence="4" type="ORF">QR46_2276</name>
</gene>
<evidence type="ECO:0000256" key="2">
    <source>
        <dbReference type="ARBA" id="ARBA00022737"/>
    </source>
</evidence>
<dbReference type="Proteomes" id="UP000070089">
    <property type="component" value="Unassembled WGS sequence"/>
</dbReference>
<evidence type="ECO:0000256" key="3">
    <source>
        <dbReference type="PROSITE-ProRule" id="PRU00221"/>
    </source>
</evidence>
<dbReference type="Gene3D" id="2.130.10.10">
    <property type="entry name" value="YVTN repeat-like/Quinoprotein amine dehydrogenase"/>
    <property type="match status" value="2"/>
</dbReference>
<comment type="caution">
    <text evidence="4">The sequence shown here is derived from an EMBL/GenBank/DDBJ whole genome shotgun (WGS) entry which is preliminary data.</text>
</comment>